<dbReference type="InterPro" id="IPR012393">
    <property type="entry name" value="Tricorn_protease"/>
</dbReference>
<dbReference type="Pfam" id="PF26549">
    <property type="entry name" value="Tricorn_N"/>
    <property type="match status" value="1"/>
</dbReference>
<evidence type="ECO:0000256" key="4">
    <source>
        <dbReference type="ARBA" id="ARBA00022670"/>
    </source>
</evidence>
<dbReference type="EMBL" id="SBIW01000003">
    <property type="protein sequence ID" value="RWY53748.1"/>
    <property type="molecule type" value="Genomic_DNA"/>
</dbReference>
<dbReference type="GO" id="GO:0006508">
    <property type="term" value="P:proteolysis"/>
    <property type="evidence" value="ECO:0007669"/>
    <property type="project" value="UniProtKB-KW"/>
</dbReference>
<keyword evidence="7" id="KW-0732">Signal</keyword>
<sequence>MPIKPLLTFCALLCASFSYAQQKGYYRTPALHGNTVVFTAEGDLWKYDIGTNLSTRLTTNDGVEQNPAISPDGKQLAFSGQYEGVSEVYLMDINGGVPRRLTYGLDNSMFISGWTKDGKILYRSEGHTQLPLPQLIKLDPVSLKKENLPLWQASIGTYDEDGILYFTRFPNQGSKTKRYKGGLIEQVWKFDGKNEAKSITGDFEGTSTSPMYYNGRVYFLSDRDGTMNLWSVDKDGKSIKQHTFSKGWDLQTASIDGSRIVYQKGADIWLYDTGTGNEKLLDITSFLILGSVNSNG</sequence>
<keyword evidence="5" id="KW-0378">Hydrolase</keyword>
<dbReference type="SUPFAM" id="SSF69304">
    <property type="entry name" value="Tricorn protease N-terminal domain"/>
    <property type="match status" value="1"/>
</dbReference>
<comment type="caution">
    <text evidence="8">The sequence shown here is derived from an EMBL/GenBank/DDBJ whole genome shotgun (WGS) entry which is preliminary data.</text>
</comment>
<proteinExistence type="inferred from homology"/>
<dbReference type="AlphaFoldDB" id="A0A3S3UT26"/>
<comment type="subcellular location">
    <subcellularLocation>
        <location evidence="1">Cytoplasm</location>
    </subcellularLocation>
</comment>
<dbReference type="Proteomes" id="UP000286701">
    <property type="component" value="Unassembled WGS sequence"/>
</dbReference>
<dbReference type="Gene3D" id="2.120.10.60">
    <property type="entry name" value="Tricorn protease N-terminal domain"/>
    <property type="match status" value="1"/>
</dbReference>
<evidence type="ECO:0008006" key="10">
    <source>
        <dbReference type="Google" id="ProtNLM"/>
    </source>
</evidence>
<gene>
    <name evidence="8" type="ORF">EPL05_06670</name>
</gene>
<comment type="similarity">
    <text evidence="2">Belongs to the peptidase S41B family.</text>
</comment>
<dbReference type="GO" id="GO:0008236">
    <property type="term" value="F:serine-type peptidase activity"/>
    <property type="evidence" value="ECO:0007669"/>
    <property type="project" value="UniProtKB-KW"/>
</dbReference>
<evidence type="ECO:0000256" key="2">
    <source>
        <dbReference type="ARBA" id="ARBA00008524"/>
    </source>
</evidence>
<evidence type="ECO:0000313" key="8">
    <source>
        <dbReference type="EMBL" id="RWY53748.1"/>
    </source>
</evidence>
<protein>
    <recommendedName>
        <fullName evidence="10">Protease</fullName>
    </recommendedName>
</protein>
<evidence type="ECO:0000256" key="5">
    <source>
        <dbReference type="ARBA" id="ARBA00022801"/>
    </source>
</evidence>
<dbReference type="PANTHER" id="PTHR43253">
    <property type="entry name" value="TRICORN PROTEASE HOMOLOG 2-RELATED"/>
    <property type="match status" value="1"/>
</dbReference>
<keyword evidence="4" id="KW-0645">Protease</keyword>
<feature type="chain" id="PRO_5018632270" description="Protease" evidence="7">
    <location>
        <begin position="21"/>
        <end position="296"/>
    </location>
</feature>
<evidence type="ECO:0000256" key="6">
    <source>
        <dbReference type="ARBA" id="ARBA00022825"/>
    </source>
</evidence>
<organism evidence="8 9">
    <name type="scientific">Mucilaginibacter gilvus</name>
    <dbReference type="NCBI Taxonomy" id="2305909"/>
    <lineage>
        <taxon>Bacteria</taxon>
        <taxon>Pseudomonadati</taxon>
        <taxon>Bacteroidota</taxon>
        <taxon>Sphingobacteriia</taxon>
        <taxon>Sphingobacteriales</taxon>
        <taxon>Sphingobacteriaceae</taxon>
        <taxon>Mucilaginibacter</taxon>
    </lineage>
</organism>
<evidence type="ECO:0000313" key="9">
    <source>
        <dbReference type="Proteomes" id="UP000286701"/>
    </source>
</evidence>
<dbReference type="GO" id="GO:0005737">
    <property type="term" value="C:cytoplasm"/>
    <property type="evidence" value="ECO:0007669"/>
    <property type="project" value="UniProtKB-SubCell"/>
</dbReference>
<evidence type="ECO:0000256" key="1">
    <source>
        <dbReference type="ARBA" id="ARBA00004496"/>
    </source>
</evidence>
<keyword evidence="3" id="KW-0963">Cytoplasm</keyword>
<keyword evidence="6" id="KW-0720">Serine protease</keyword>
<accession>A0A3S3UT26</accession>
<dbReference type="OrthoDB" id="9815657at2"/>
<dbReference type="RefSeq" id="WP_128533181.1">
    <property type="nucleotide sequence ID" value="NZ_SBIW01000003.1"/>
</dbReference>
<name>A0A3S3UT26_9SPHI</name>
<reference evidence="8 9" key="1">
    <citation type="submission" date="2019-01" db="EMBL/GenBank/DDBJ databases">
        <title>Mucilaginibacter antarcticum sp. nov., isolated from antarctic soil.</title>
        <authorList>
            <person name="Yan Y.-Q."/>
            <person name="Du Z.-J."/>
        </authorList>
    </citation>
    <scope>NUCLEOTIDE SEQUENCE [LARGE SCALE GENOMIC DNA]</scope>
    <source>
        <strain evidence="8 9">F01003</strain>
    </source>
</reference>
<evidence type="ECO:0000256" key="7">
    <source>
        <dbReference type="SAM" id="SignalP"/>
    </source>
</evidence>
<keyword evidence="9" id="KW-1185">Reference proteome</keyword>
<evidence type="ECO:0000256" key="3">
    <source>
        <dbReference type="ARBA" id="ARBA00022490"/>
    </source>
</evidence>
<dbReference type="PANTHER" id="PTHR43253:SF1">
    <property type="entry name" value="TRICORN PROTEASE HOMOLOG 2-RELATED"/>
    <property type="match status" value="1"/>
</dbReference>
<feature type="signal peptide" evidence="7">
    <location>
        <begin position="1"/>
        <end position="20"/>
    </location>
</feature>